<dbReference type="GO" id="GO:0009432">
    <property type="term" value="P:SOS response"/>
    <property type="evidence" value="ECO:0007669"/>
    <property type="project" value="InterPro"/>
</dbReference>
<keyword evidence="2" id="KW-1185">Reference proteome</keyword>
<dbReference type="InterPro" id="IPR027417">
    <property type="entry name" value="P-loop_NTPase"/>
</dbReference>
<gene>
    <name evidence="1" type="ORF">GJQ55_08335</name>
</gene>
<evidence type="ECO:0000313" key="2">
    <source>
        <dbReference type="Proteomes" id="UP000596074"/>
    </source>
</evidence>
<dbReference type="EMBL" id="CP046056">
    <property type="protein sequence ID" value="QQD24479.1"/>
    <property type="molecule type" value="Genomic_DNA"/>
</dbReference>
<proteinExistence type="predicted"/>
<dbReference type="AlphaFoldDB" id="A0A9E8FLL4"/>
<dbReference type="Pfam" id="PF03846">
    <property type="entry name" value="SulA"/>
    <property type="match status" value="1"/>
</dbReference>
<sequence>MVMRQLSFTMSEPGLALSSALPVTADHAVSGSLTEMIVGESSAIQPMQLLPLLAQCNAQQRWLMWLSPQRTLNKQWLESLGLGKSPVIHLDLCADTQLALCTKVLAAANSHLIIEWQGELTREERLQLRQQAQRSGSHVVLIQRLP</sequence>
<dbReference type="Proteomes" id="UP000596074">
    <property type="component" value="Chromosome"/>
</dbReference>
<accession>A0A9E8FLL4</accession>
<dbReference type="Gene3D" id="3.40.50.300">
    <property type="entry name" value="P-loop containing nucleotide triphosphate hydrolases"/>
    <property type="match status" value="1"/>
</dbReference>
<protein>
    <submittedName>
        <fullName evidence="1">Uncharacterized protein</fullName>
    </submittedName>
</protein>
<name>A0A9E8FLL4_9GAMM</name>
<dbReference type="InterPro" id="IPR004596">
    <property type="entry name" value="Cell_div_suppressor_SulA"/>
</dbReference>
<dbReference type="KEGG" id="vcw:GJQ55_08335"/>
<organism evidence="1 2">
    <name type="scientific">Venatoribacter cucullus</name>
    <dbReference type="NCBI Taxonomy" id="2661630"/>
    <lineage>
        <taxon>Bacteria</taxon>
        <taxon>Pseudomonadati</taxon>
        <taxon>Pseudomonadota</taxon>
        <taxon>Gammaproteobacteria</taxon>
        <taxon>Oceanospirillales</taxon>
        <taxon>Oceanospirillaceae</taxon>
        <taxon>Venatoribacter</taxon>
    </lineage>
</organism>
<dbReference type="GO" id="GO:0051782">
    <property type="term" value="P:negative regulation of cell division"/>
    <property type="evidence" value="ECO:0007669"/>
    <property type="project" value="InterPro"/>
</dbReference>
<evidence type="ECO:0000313" key="1">
    <source>
        <dbReference type="EMBL" id="QQD24479.1"/>
    </source>
</evidence>
<reference evidence="1 2" key="1">
    <citation type="submission" date="2019-11" db="EMBL/GenBank/DDBJ databases">
        <title>Venatorbacter sp. nov. a predator of Campylobacter and other Gram-negative bacteria.</title>
        <authorList>
            <person name="Saeedi A."/>
            <person name="Cummings N.J."/>
            <person name="Connerton I.F."/>
            <person name="Connerton P.L."/>
        </authorList>
    </citation>
    <scope>NUCLEOTIDE SEQUENCE [LARGE SCALE GENOMIC DNA]</scope>
    <source>
        <strain evidence="1">XL5</strain>
    </source>
</reference>
<dbReference type="SUPFAM" id="SSF52540">
    <property type="entry name" value="P-loop containing nucleoside triphosphate hydrolases"/>
    <property type="match status" value="1"/>
</dbReference>